<dbReference type="Gene3D" id="2.60.40.2730">
    <property type="match status" value="1"/>
</dbReference>
<dbReference type="EMBL" id="WDES01000031">
    <property type="protein sequence ID" value="KAB6085099.1"/>
    <property type="molecule type" value="Genomic_DNA"/>
</dbReference>
<dbReference type="Gene3D" id="2.30.30.1270">
    <property type="match status" value="1"/>
</dbReference>
<evidence type="ECO:0000313" key="2">
    <source>
        <dbReference type="EMBL" id="KAB6085099.1"/>
    </source>
</evidence>
<gene>
    <name evidence="2" type="ORF">GA574_16820</name>
</gene>
<sequence length="722" mass="79176">MKSNLQNLTSRFFAILMTIGLCVSGVSCTDPETTDSTKFAIFYAGVTDIGPSMNFNMSGPTYIGGTPSDFAITRVTLNGEVYDTNCFQIETNTGAISISDTKDLAVGLYALSISCRSNGSFYEFKDIVSVNMMRAIPEGIYVEPNKIKVDFGDIINSESTVELPTAQVTTNGEHISINKYIITNVRKNGELIEKYDFFKISNDGIISITKGKSDITPGKYVLDLKLTTAIVDEEAEEGIFENAVEIDITSQPLSLTYTPNSIKAEENTQNVSTAPTFIGSTDGLVYSIKSTTPQTSMISIEPTTGIITLATDNKLEIGTTCNVSITASNQYGSKDFDNVYTINIVEYIAPISEFNYNDTENIIQATAFEHPVNKIIGGEVTYSFVNLGAQLSDLNIDPTTGTISAKKGNNIPIGEHTITVLAKNNKSELQTSFKLNIQKNPYYFTYIHWGNNLTLSPARNYASQYRVTTKDELSKLSISVADSDIPEGTEVNWAIKESTMGKDETTEMPYAEIDNNGKITFNGGWVNGKVFMLLITATTGKGTPGEITMIVPVFIHCAGAVDGVTVNYTPFVFQVNPRTGGTSASPAISGVEPNLFIADYRRTFNYYNINGPKEHINGQPSKASSFMNKLWNSYYDPKTPNYGQKWPLSYYDDTSSMAKKLGYVDASKNCAITINPNKWQDEKGYANGVMIGQITFVKDGNSKNVSNGNQIFPIAIWFDTKF</sequence>
<dbReference type="Gene3D" id="2.60.40.2720">
    <property type="match status" value="1"/>
</dbReference>
<reference evidence="2 3" key="1">
    <citation type="journal article" date="2019" name="Nat. Med.">
        <title>A library of human gut bacterial isolates paired with longitudinal multiomics data enables mechanistic microbiome research.</title>
        <authorList>
            <person name="Poyet M."/>
            <person name="Groussin M."/>
            <person name="Gibbons S.M."/>
            <person name="Avila-Pacheco J."/>
            <person name="Jiang X."/>
            <person name="Kearney S.M."/>
            <person name="Perrotta A.R."/>
            <person name="Berdy B."/>
            <person name="Zhao S."/>
            <person name="Lieberman T.D."/>
            <person name="Swanson P.K."/>
            <person name="Smith M."/>
            <person name="Roesemann S."/>
            <person name="Alexander J.E."/>
            <person name="Rich S.A."/>
            <person name="Livny J."/>
            <person name="Vlamakis H."/>
            <person name="Clish C."/>
            <person name="Bullock K."/>
            <person name="Deik A."/>
            <person name="Scott J."/>
            <person name="Pierce K.A."/>
            <person name="Xavier R.J."/>
            <person name="Alm E.J."/>
        </authorList>
    </citation>
    <scope>NUCLEOTIDE SEQUENCE [LARGE SCALE GENOMIC DNA]</scope>
    <source>
        <strain evidence="2 3">BIOML-A74</strain>
    </source>
</reference>
<accession>A0A7J5P0L7</accession>
<dbReference type="Gene3D" id="2.60.40.60">
    <property type="entry name" value="Cadherins"/>
    <property type="match status" value="1"/>
</dbReference>
<dbReference type="AlphaFoldDB" id="A0A7J5P0L7"/>
<keyword evidence="3" id="KW-1185">Reference proteome</keyword>
<dbReference type="Proteomes" id="UP000435059">
    <property type="component" value="Unassembled WGS sequence"/>
</dbReference>
<feature type="signal peptide" evidence="1">
    <location>
        <begin position="1"/>
        <end position="29"/>
    </location>
</feature>
<dbReference type="RefSeq" id="WP_151923460.1">
    <property type="nucleotide sequence ID" value="NZ_CP103094.1"/>
</dbReference>
<dbReference type="Gene3D" id="2.60.40.2710">
    <property type="match status" value="1"/>
</dbReference>
<dbReference type="CDD" id="cd11304">
    <property type="entry name" value="Cadherin_repeat"/>
    <property type="match status" value="1"/>
</dbReference>
<feature type="chain" id="PRO_5029777980" evidence="1">
    <location>
        <begin position="30"/>
        <end position="722"/>
    </location>
</feature>
<dbReference type="Pfam" id="PF16319">
    <property type="entry name" value="SGBP_BT4661-like"/>
    <property type="match status" value="1"/>
</dbReference>
<dbReference type="InterPro" id="IPR032529">
    <property type="entry name" value="BT4661-like"/>
</dbReference>
<comment type="caution">
    <text evidence="2">The sequence shown here is derived from an EMBL/GenBank/DDBJ whole genome shotgun (WGS) entry which is preliminary data.</text>
</comment>
<organism evidence="2 3">
    <name type="scientific">Bacteroides xylanisolvens</name>
    <dbReference type="NCBI Taxonomy" id="371601"/>
    <lineage>
        <taxon>Bacteria</taxon>
        <taxon>Pseudomonadati</taxon>
        <taxon>Bacteroidota</taxon>
        <taxon>Bacteroidia</taxon>
        <taxon>Bacteroidales</taxon>
        <taxon>Bacteroidaceae</taxon>
        <taxon>Bacteroides</taxon>
    </lineage>
</organism>
<evidence type="ECO:0000256" key="1">
    <source>
        <dbReference type="SAM" id="SignalP"/>
    </source>
</evidence>
<dbReference type="Gene3D" id="2.60.40.10">
    <property type="entry name" value="Immunoglobulins"/>
    <property type="match status" value="1"/>
</dbReference>
<protein>
    <submittedName>
        <fullName evidence="2">DUF4958 domain-containing protein</fullName>
    </submittedName>
</protein>
<proteinExistence type="predicted"/>
<keyword evidence="1" id="KW-0732">Signal</keyword>
<name>A0A7J5P0L7_9BACE</name>
<evidence type="ECO:0000313" key="3">
    <source>
        <dbReference type="Proteomes" id="UP000435059"/>
    </source>
</evidence>
<dbReference type="InterPro" id="IPR013783">
    <property type="entry name" value="Ig-like_fold"/>
</dbReference>
<dbReference type="PROSITE" id="PS51257">
    <property type="entry name" value="PROKAR_LIPOPROTEIN"/>
    <property type="match status" value="1"/>
</dbReference>